<proteinExistence type="predicted"/>
<dbReference type="RefSeq" id="WP_260975190.1">
    <property type="nucleotide sequence ID" value="NZ_JAOANI010000012.1"/>
</dbReference>
<dbReference type="Proteomes" id="UP001147830">
    <property type="component" value="Unassembled WGS sequence"/>
</dbReference>
<dbReference type="InterPro" id="IPR006311">
    <property type="entry name" value="TAT_signal"/>
</dbReference>
<dbReference type="InterPro" id="IPR012368">
    <property type="entry name" value="OxRdtase_Mopterin-bd_su_IorB"/>
</dbReference>
<dbReference type="Gene3D" id="3.30.365.10">
    <property type="entry name" value="Aldehyde oxidase/xanthine dehydrogenase, molybdopterin binding domain"/>
    <property type="match status" value="4"/>
</dbReference>
<organism evidence="2 3">
    <name type="scientific">Thalassolituus pacificus</name>
    <dbReference type="NCBI Taxonomy" id="2975440"/>
    <lineage>
        <taxon>Bacteria</taxon>
        <taxon>Pseudomonadati</taxon>
        <taxon>Pseudomonadota</taxon>
        <taxon>Gammaproteobacteria</taxon>
        <taxon>Oceanospirillales</taxon>
        <taxon>Oceanospirillaceae</taxon>
        <taxon>Thalassolituus</taxon>
    </lineage>
</organism>
<dbReference type="Pfam" id="PF20256">
    <property type="entry name" value="MoCoBD_2"/>
    <property type="match status" value="2"/>
</dbReference>
<reference evidence="2" key="1">
    <citation type="journal article" date="2022" name="Front. Microbiol.">
        <title>Genome-based taxonomic rearrangement of Oceanobacter-related bacteria including the description of Thalassolituus hydrocarbonoclasticus sp. nov. and Thalassolituus pacificus sp. nov. and emended description of the genus Thalassolituus.</title>
        <authorList>
            <person name="Dong C."/>
            <person name="Wei L."/>
            <person name="Wang J."/>
            <person name="Lai Q."/>
            <person name="Huang Z."/>
            <person name="Shao Z."/>
        </authorList>
    </citation>
    <scope>NUCLEOTIDE SEQUENCE</scope>
    <source>
        <strain evidence="2">59MF3M-4</strain>
    </source>
</reference>
<dbReference type="PANTHER" id="PTHR47495">
    <property type="entry name" value="ALDEHYDE DEHYDROGENASE"/>
    <property type="match status" value="1"/>
</dbReference>
<dbReference type="Pfam" id="PF02738">
    <property type="entry name" value="MoCoBD_1"/>
    <property type="match status" value="1"/>
</dbReference>
<dbReference type="InterPro" id="IPR000674">
    <property type="entry name" value="Ald_Oxase/Xan_DH_a/b"/>
</dbReference>
<name>A0A9X2WDQ3_9GAMM</name>
<comment type="caution">
    <text evidence="2">The sequence shown here is derived from an EMBL/GenBank/DDBJ whole genome shotgun (WGS) entry which is preliminary data.</text>
</comment>
<dbReference type="InterPro" id="IPR046867">
    <property type="entry name" value="AldOxase/xan_DH_MoCoBD2"/>
</dbReference>
<reference evidence="2" key="2">
    <citation type="submission" date="2022-08" db="EMBL/GenBank/DDBJ databases">
        <authorList>
            <person name="Dong C."/>
        </authorList>
    </citation>
    <scope>NUCLEOTIDE SEQUENCE</scope>
    <source>
        <strain evidence="2">59MF3M-4</strain>
    </source>
</reference>
<dbReference type="PIRSF" id="PIRSF036389">
    <property type="entry name" value="IOR_B"/>
    <property type="match status" value="1"/>
</dbReference>
<dbReference type="InterPro" id="IPR052516">
    <property type="entry name" value="N-heterocyclic_Hydroxylase"/>
</dbReference>
<feature type="domain" description="Aldehyde oxidase/xanthine dehydrogenase a/b hammerhead" evidence="1">
    <location>
        <begin position="215"/>
        <end position="297"/>
    </location>
</feature>
<dbReference type="Gene3D" id="3.90.1170.50">
    <property type="entry name" value="Aldehyde oxidase/xanthine dehydrogenase, a/b hammerhead"/>
    <property type="match status" value="1"/>
</dbReference>
<dbReference type="GO" id="GO:0016491">
    <property type="term" value="F:oxidoreductase activity"/>
    <property type="evidence" value="ECO:0007669"/>
    <property type="project" value="InterPro"/>
</dbReference>
<dbReference type="PANTHER" id="PTHR47495:SF2">
    <property type="entry name" value="ALDEHYDE DEHYDROGENASE"/>
    <property type="match status" value="1"/>
</dbReference>
<sequence>MDKSLNSGLSRRSFLKASALSSGGLLLSVALPGCTAIGMKNQGMVSAGEWQSNAWLRIDTDNRITFILDRVEMGQGTYTGLVTLLAEELEVDPALVQVEFAGVGSAYDNPLYKLQITGGSTSVASSFKRIRLAGASAREMLKQAAAQVWALDNTSSLHCDNGQVIHSSGKTLSYGELASIAATFSVPEDTALKSPDEYRYIGKYNKRLDAQQKVTGQAVYGIDVELPGMLYAVISRAPAFGGTVKTLDSSAAKAASGVVDVFQLQAAGRSGVAVVARSYWQARKAQQLLQIEWQTPEVAPSSDAIFAQYARDLDNEDGEQVRDDGDYNAAAEQAASTLSAEYQLPYLAHATLEPQNCVVKADADGMEVWAPTQSASMARVAAGKHSRYSLDDIVIHTTWIGGGFGRRILQDYVAECAVIADRLQQPVKLIWNREEDTAHDWYRPASLHRLQATMNADGKASGWQHRIAHPKVFEWFVGDAAPAQYPFMPKFMFPMLAGAGKLGEGILAPKDSSGYEGANDVPYALDNIDVRFIHSEPGVPVGYWRSVGFSHNGFVTESFIDELAHQQKQDPLNFRLELLARHPRAQSLLRRVAQLADWGRPLPGCHQGVAIHKSFNTWVAQIADVQVEGKTFSVKRVVCAVDCGQAVNPDMIRAQMEGGINFALTAALYGNITLKDGAVQQSNFHDYSMLRMPEAPQIVVDIADNQYDPTGVGEPGVPPLAPAVANALFAATGQRLRRLPLQLT</sequence>
<gene>
    <name evidence="2" type="ORF">NYR02_04445</name>
</gene>
<dbReference type="EMBL" id="JAOANI010000012">
    <property type="protein sequence ID" value="MCT7358271.1"/>
    <property type="molecule type" value="Genomic_DNA"/>
</dbReference>
<evidence type="ECO:0000313" key="2">
    <source>
        <dbReference type="EMBL" id="MCT7358271.1"/>
    </source>
</evidence>
<keyword evidence="3" id="KW-1185">Reference proteome</keyword>
<dbReference type="SUPFAM" id="SSF56003">
    <property type="entry name" value="Molybdenum cofactor-binding domain"/>
    <property type="match status" value="2"/>
</dbReference>
<dbReference type="InterPro" id="IPR008274">
    <property type="entry name" value="AldOxase/xan_DH_MoCoBD1"/>
</dbReference>
<dbReference type="InterPro" id="IPR037165">
    <property type="entry name" value="AldOxase/xan_DH_Mopterin-bd_sf"/>
</dbReference>
<dbReference type="SMART" id="SM01008">
    <property type="entry name" value="Ald_Xan_dh_C"/>
    <property type="match status" value="1"/>
</dbReference>
<evidence type="ECO:0000259" key="1">
    <source>
        <dbReference type="SMART" id="SM01008"/>
    </source>
</evidence>
<accession>A0A9X2WDQ3</accession>
<evidence type="ECO:0000313" key="3">
    <source>
        <dbReference type="Proteomes" id="UP001147830"/>
    </source>
</evidence>
<dbReference type="PROSITE" id="PS51318">
    <property type="entry name" value="TAT"/>
    <property type="match status" value="1"/>
</dbReference>
<dbReference type="AlphaFoldDB" id="A0A9X2WDQ3"/>
<protein>
    <submittedName>
        <fullName evidence="2">Xanthine dehydrogenase family protein molybdopterin-binding subunit</fullName>
    </submittedName>
</protein>